<evidence type="ECO:0000313" key="1">
    <source>
        <dbReference type="EMBL" id="SIT01718.1"/>
    </source>
</evidence>
<dbReference type="RefSeq" id="WP_076388426.1">
    <property type="nucleotide sequence ID" value="NZ_FTOI01000017.1"/>
</dbReference>
<accession>A0A1N7NTV6</accession>
<dbReference type="Proteomes" id="UP000185839">
    <property type="component" value="Unassembled WGS sequence"/>
</dbReference>
<dbReference type="OrthoDB" id="1419635at2"/>
<proteinExistence type="predicted"/>
<evidence type="ECO:0000313" key="2">
    <source>
        <dbReference type="Proteomes" id="UP000185839"/>
    </source>
</evidence>
<sequence>MLEFAENFSGYPPVIWTRKLNPIYRILRKREQIEDFFVNGNIYLSCFNKFKLNKDEMQGDISEGQSLIGGFNKEGGTNHIFFETGMNAYVLCGTNVITPKVKNDFSGEGAIKIKNSEMFGIEIAKKLSNVTYGLEGDCIYGDSKLQLLKDESKENLLFQNIDFTNTQNIQEQVALLSRGLEMFMKYKKYEHQQEHRFLWLTDENIEDGIVLNCPEAIKYCEEIIF</sequence>
<dbReference type="EMBL" id="FTOI01000017">
    <property type="protein sequence ID" value="SIT01718.1"/>
    <property type="molecule type" value="Genomic_DNA"/>
</dbReference>
<organism evidence="1 2">
    <name type="scientific">Kaistella chaponensis</name>
    <dbReference type="NCBI Taxonomy" id="713588"/>
    <lineage>
        <taxon>Bacteria</taxon>
        <taxon>Pseudomonadati</taxon>
        <taxon>Bacteroidota</taxon>
        <taxon>Flavobacteriia</taxon>
        <taxon>Flavobacteriales</taxon>
        <taxon>Weeksellaceae</taxon>
        <taxon>Chryseobacterium group</taxon>
        <taxon>Kaistella</taxon>
    </lineage>
</organism>
<dbReference type="STRING" id="713588.SAMN05421789_11729"/>
<dbReference type="AlphaFoldDB" id="A0A1N7NTV6"/>
<name>A0A1N7NTV6_9FLAO</name>
<keyword evidence="2" id="KW-1185">Reference proteome</keyword>
<gene>
    <name evidence="1" type="ORF">SAMN05421789_11729</name>
</gene>
<reference evidence="2" key="1">
    <citation type="submission" date="2017-01" db="EMBL/GenBank/DDBJ databases">
        <authorList>
            <person name="Varghese N."/>
            <person name="Submissions S."/>
        </authorList>
    </citation>
    <scope>NUCLEOTIDE SEQUENCE [LARGE SCALE GENOMIC DNA]</scope>
    <source>
        <strain evidence="2">DSM 23145</strain>
    </source>
</reference>
<protein>
    <submittedName>
        <fullName evidence="1">Uncharacterized protein</fullName>
    </submittedName>
</protein>